<dbReference type="AlphaFoldDB" id="A0AAD7JEF0"/>
<evidence type="ECO:0000256" key="10">
    <source>
        <dbReference type="SAM" id="MobiDB-lite"/>
    </source>
</evidence>
<evidence type="ECO:0000313" key="12">
    <source>
        <dbReference type="EMBL" id="KAJ7761615.1"/>
    </source>
</evidence>
<feature type="region of interest" description="Disordered" evidence="10">
    <location>
        <begin position="44"/>
        <end position="63"/>
    </location>
</feature>
<feature type="region of interest" description="Disordered" evidence="10">
    <location>
        <begin position="82"/>
        <end position="102"/>
    </location>
</feature>
<keyword evidence="5 11" id="KW-1133">Transmembrane helix</keyword>
<dbReference type="PANTHER" id="PTHR28097:SF1">
    <property type="entry name" value="PHEROMONE A FACTOR RECEPTOR"/>
    <property type="match status" value="1"/>
</dbReference>
<dbReference type="GO" id="GO:0000750">
    <property type="term" value="P:pheromone-dependent signal transduction involved in conjugation with cellular fusion"/>
    <property type="evidence" value="ECO:0007669"/>
    <property type="project" value="TreeGrafter"/>
</dbReference>
<evidence type="ECO:0000256" key="9">
    <source>
        <dbReference type="ARBA" id="ARBA00023224"/>
    </source>
</evidence>
<feature type="transmembrane region" description="Helical" evidence="11">
    <location>
        <begin position="249"/>
        <end position="270"/>
    </location>
</feature>
<evidence type="ECO:0000256" key="2">
    <source>
        <dbReference type="ARBA" id="ARBA00011085"/>
    </source>
</evidence>
<sequence length="552" mass="61797">MAVMNHSPGLKSPTISNYLWSQEFGKTILRLNEDEMQEVRDHANAIPSGNYGDGSDSGTLAQKQGRIQTAIVVRQQWELLQDNDPISSQRPEPSCSDSRVKNTSNLHPSWWNPISPKHAPFLKQPHLRNPTPGTRYAYPVGFSRTESAVQIKIQRTILANRYLQSLACSAVGNHGRLSVVEADSTVPIGEFSVPWTIFPWYLTSFIKRSAPVVILWLPSLALTAAPFIALGLILVTLPHHWRVKNLATMAIIIWLSVYNLTYGVNALIWAGNVNITVPIWCDIATKLKIGADAGLPGTSLCMARRLNRIAHGFEMAPRGWRHLGLDIMLCFGFPVIVMALHYIVQGHRFDILEDLGCIPAIYISWPSILILDLSAFIPAVLALVYCIVAILRLYRRRLAFSMALDKSDSMLTLPRYVRLMIMTFFLGTWNTVLISLSTVNEYLGEGLLPWASWDAVHANFSFIGQYTDSDFSPQTIMCAYLLWWAVPLSGLTFFVFFGIGDEAMKDYRASAAWVGRVVFRRHSPPPTTDGPSKGDLYRIPSIRSVTPIIWAI</sequence>
<comment type="caution">
    <text evidence="12">The sequence shown here is derived from an EMBL/GenBank/DDBJ whole genome shotgun (WGS) entry which is preliminary data.</text>
</comment>
<evidence type="ECO:0000256" key="1">
    <source>
        <dbReference type="ARBA" id="ARBA00004141"/>
    </source>
</evidence>
<feature type="transmembrane region" description="Helical" evidence="11">
    <location>
        <begin position="213"/>
        <end position="237"/>
    </location>
</feature>
<dbReference type="GO" id="GO:0005886">
    <property type="term" value="C:plasma membrane"/>
    <property type="evidence" value="ECO:0007669"/>
    <property type="project" value="TreeGrafter"/>
</dbReference>
<dbReference type="GO" id="GO:0004932">
    <property type="term" value="F:mating-type factor pheromone receptor activity"/>
    <property type="evidence" value="ECO:0007669"/>
    <property type="project" value="InterPro"/>
</dbReference>
<dbReference type="EMBL" id="JARJLG010000045">
    <property type="protein sequence ID" value="KAJ7761615.1"/>
    <property type="molecule type" value="Genomic_DNA"/>
</dbReference>
<gene>
    <name evidence="12" type="ORF">DFH07DRAFT_939759</name>
</gene>
<dbReference type="Pfam" id="PF02076">
    <property type="entry name" value="STE3"/>
    <property type="match status" value="1"/>
</dbReference>
<dbReference type="PRINTS" id="PR00899">
    <property type="entry name" value="GPCRSTE3"/>
</dbReference>
<keyword evidence="4 11" id="KW-0812">Transmembrane</keyword>
<protein>
    <submittedName>
        <fullName evidence="12">Pheromone A receptor-domain-containing protein</fullName>
    </submittedName>
</protein>
<dbReference type="InterPro" id="IPR001499">
    <property type="entry name" value="GPCR_STE3"/>
</dbReference>
<evidence type="ECO:0000256" key="11">
    <source>
        <dbReference type="SAM" id="Phobius"/>
    </source>
</evidence>
<feature type="transmembrane region" description="Helical" evidence="11">
    <location>
        <begin position="416"/>
        <end position="439"/>
    </location>
</feature>
<keyword evidence="3" id="KW-0589">Pheromone response</keyword>
<evidence type="ECO:0000256" key="4">
    <source>
        <dbReference type="ARBA" id="ARBA00022692"/>
    </source>
</evidence>
<feature type="transmembrane region" description="Helical" evidence="11">
    <location>
        <begin position="376"/>
        <end position="395"/>
    </location>
</feature>
<reference evidence="12" key="1">
    <citation type="submission" date="2023-03" db="EMBL/GenBank/DDBJ databases">
        <title>Massive genome expansion in bonnet fungi (Mycena s.s.) driven by repeated elements and novel gene families across ecological guilds.</title>
        <authorList>
            <consortium name="Lawrence Berkeley National Laboratory"/>
            <person name="Harder C.B."/>
            <person name="Miyauchi S."/>
            <person name="Viragh M."/>
            <person name="Kuo A."/>
            <person name="Thoen E."/>
            <person name="Andreopoulos B."/>
            <person name="Lu D."/>
            <person name="Skrede I."/>
            <person name="Drula E."/>
            <person name="Henrissat B."/>
            <person name="Morin E."/>
            <person name="Kohler A."/>
            <person name="Barry K."/>
            <person name="LaButti K."/>
            <person name="Morin E."/>
            <person name="Salamov A."/>
            <person name="Lipzen A."/>
            <person name="Mereny Z."/>
            <person name="Hegedus B."/>
            <person name="Baldrian P."/>
            <person name="Stursova M."/>
            <person name="Weitz H."/>
            <person name="Taylor A."/>
            <person name="Grigoriev I.V."/>
            <person name="Nagy L.G."/>
            <person name="Martin F."/>
            <person name="Kauserud H."/>
        </authorList>
    </citation>
    <scope>NUCLEOTIDE SEQUENCE</scope>
    <source>
        <strain evidence="12">CBHHK188m</strain>
    </source>
</reference>
<evidence type="ECO:0000256" key="6">
    <source>
        <dbReference type="ARBA" id="ARBA00023040"/>
    </source>
</evidence>
<proteinExistence type="inferred from homology"/>
<evidence type="ECO:0000313" key="13">
    <source>
        <dbReference type="Proteomes" id="UP001215280"/>
    </source>
</evidence>
<dbReference type="Proteomes" id="UP001215280">
    <property type="component" value="Unassembled WGS sequence"/>
</dbReference>
<evidence type="ECO:0000256" key="5">
    <source>
        <dbReference type="ARBA" id="ARBA00022989"/>
    </source>
</evidence>
<comment type="subcellular location">
    <subcellularLocation>
        <location evidence="1">Membrane</location>
        <topology evidence="1">Multi-pass membrane protein</topology>
    </subcellularLocation>
</comment>
<evidence type="ECO:0000256" key="8">
    <source>
        <dbReference type="ARBA" id="ARBA00023170"/>
    </source>
</evidence>
<accession>A0AAD7JEF0</accession>
<keyword evidence="7 11" id="KW-0472">Membrane</keyword>
<keyword evidence="13" id="KW-1185">Reference proteome</keyword>
<keyword evidence="9" id="KW-0807">Transducer</keyword>
<feature type="transmembrane region" description="Helical" evidence="11">
    <location>
        <begin position="323"/>
        <end position="344"/>
    </location>
</feature>
<evidence type="ECO:0000256" key="7">
    <source>
        <dbReference type="ARBA" id="ARBA00023136"/>
    </source>
</evidence>
<evidence type="ECO:0000256" key="3">
    <source>
        <dbReference type="ARBA" id="ARBA00022507"/>
    </source>
</evidence>
<dbReference type="PANTHER" id="PTHR28097">
    <property type="entry name" value="PHEROMONE A FACTOR RECEPTOR"/>
    <property type="match status" value="1"/>
</dbReference>
<feature type="compositionally biased region" description="Polar residues" evidence="10">
    <location>
        <begin position="84"/>
        <end position="102"/>
    </location>
</feature>
<organism evidence="12 13">
    <name type="scientific">Mycena maculata</name>
    <dbReference type="NCBI Taxonomy" id="230809"/>
    <lineage>
        <taxon>Eukaryota</taxon>
        <taxon>Fungi</taxon>
        <taxon>Dikarya</taxon>
        <taxon>Basidiomycota</taxon>
        <taxon>Agaricomycotina</taxon>
        <taxon>Agaricomycetes</taxon>
        <taxon>Agaricomycetidae</taxon>
        <taxon>Agaricales</taxon>
        <taxon>Marasmiineae</taxon>
        <taxon>Mycenaceae</taxon>
        <taxon>Mycena</taxon>
    </lineage>
</organism>
<feature type="transmembrane region" description="Helical" evidence="11">
    <location>
        <begin position="481"/>
        <end position="500"/>
    </location>
</feature>
<keyword evidence="8 12" id="KW-0675">Receptor</keyword>
<comment type="similarity">
    <text evidence="2">Belongs to the G-protein coupled receptor 4 family.</text>
</comment>
<dbReference type="CDD" id="cd14966">
    <property type="entry name" value="7tmD_STE3"/>
    <property type="match status" value="1"/>
</dbReference>
<name>A0AAD7JEF0_9AGAR</name>
<keyword evidence="6" id="KW-0297">G-protein coupled receptor</keyword>